<protein>
    <submittedName>
        <fullName evidence="2">Uncharacterized protein</fullName>
    </submittedName>
</protein>
<dbReference type="EMBL" id="JAVIJP010000032">
    <property type="protein sequence ID" value="KAL3631104.1"/>
    <property type="molecule type" value="Genomic_DNA"/>
</dbReference>
<proteinExistence type="predicted"/>
<feature type="region of interest" description="Disordered" evidence="1">
    <location>
        <begin position="266"/>
        <end position="291"/>
    </location>
</feature>
<comment type="caution">
    <text evidence="2">The sequence shown here is derived from an EMBL/GenBank/DDBJ whole genome shotgun (WGS) entry which is preliminary data.</text>
</comment>
<reference evidence="3 5" key="1">
    <citation type="journal article" date="2024" name="IScience">
        <title>Strigolactones Initiate the Formation of Haustorium-like Structures in Castilleja.</title>
        <authorList>
            <person name="Buerger M."/>
            <person name="Peterson D."/>
            <person name="Chory J."/>
        </authorList>
    </citation>
    <scope>NUCLEOTIDE SEQUENCE [LARGE SCALE GENOMIC DNA]</scope>
    <source>
        <strain evidence="3">Tecolote</strain>
        <tissue evidence="3">Flower</tissue>
    </source>
</reference>
<feature type="compositionally biased region" description="Basic and acidic residues" evidence="1">
    <location>
        <begin position="276"/>
        <end position="291"/>
    </location>
</feature>
<gene>
    <name evidence="4" type="ORF">CASFOL_024088</name>
    <name evidence="3" type="ORF">CASFOL_038482</name>
    <name evidence="2" type="ORF">CASFOL_041952</name>
</gene>
<evidence type="ECO:0000313" key="3">
    <source>
        <dbReference type="EMBL" id="KAL3618161.1"/>
    </source>
</evidence>
<dbReference type="EMBL" id="JAVIJP010000081">
    <property type="protein sequence ID" value="KAL3618161.1"/>
    <property type="molecule type" value="Genomic_DNA"/>
</dbReference>
<evidence type="ECO:0000313" key="4">
    <source>
        <dbReference type="EMBL" id="KAL3631104.1"/>
    </source>
</evidence>
<keyword evidence="5" id="KW-1185">Reference proteome</keyword>
<dbReference type="AlphaFoldDB" id="A0ABD3B9M4"/>
<sequence length="291" mass="33080">MKREDAQISTVSSSIAAFEARISDKLAQMQRDIDYRFSQFESALVANGYILSNSAPIKHDEIDVIPEERARDVTLHTATFEYEEKPYHAAVNQRARDELVEEVSPFTFAGEVRPLNVLLKESSITLKEPSGIIYSEKSSESSSDDSNASYVEHPHIISQLTGESADGISMSLDENHIRQVDDQAHGVLLRMVVEKSRETKLSGIGQNEVKIEISSLSKSENSYGKMALKSAQQYSSSPCIIYFLIYTLRTRWFLKRGRMLWIKDGQQGWGPKSRRRAETRSKESKWPTWHE</sequence>
<dbReference type="Proteomes" id="UP001632038">
    <property type="component" value="Unassembled WGS sequence"/>
</dbReference>
<name>A0ABD3B9M4_9LAMI</name>
<evidence type="ECO:0000256" key="1">
    <source>
        <dbReference type="SAM" id="MobiDB-lite"/>
    </source>
</evidence>
<evidence type="ECO:0000313" key="5">
    <source>
        <dbReference type="Proteomes" id="UP001632038"/>
    </source>
</evidence>
<dbReference type="EMBL" id="JAVIJP010000107">
    <property type="protein sequence ID" value="KAL3613878.1"/>
    <property type="molecule type" value="Genomic_DNA"/>
</dbReference>
<reference evidence="2" key="2">
    <citation type="submission" date="2024-11" db="EMBL/GenBank/DDBJ databases">
        <authorList>
            <person name="Burger M."/>
            <person name="Chory J."/>
        </authorList>
    </citation>
    <scope>NUCLEOTIDE SEQUENCE</scope>
    <source>
        <strain evidence="2">Tecolote</strain>
        <tissue evidence="2">Flower</tissue>
    </source>
</reference>
<organism evidence="2 5">
    <name type="scientific">Castilleja foliolosa</name>
    <dbReference type="NCBI Taxonomy" id="1961234"/>
    <lineage>
        <taxon>Eukaryota</taxon>
        <taxon>Viridiplantae</taxon>
        <taxon>Streptophyta</taxon>
        <taxon>Embryophyta</taxon>
        <taxon>Tracheophyta</taxon>
        <taxon>Spermatophyta</taxon>
        <taxon>Magnoliopsida</taxon>
        <taxon>eudicotyledons</taxon>
        <taxon>Gunneridae</taxon>
        <taxon>Pentapetalae</taxon>
        <taxon>asterids</taxon>
        <taxon>lamiids</taxon>
        <taxon>Lamiales</taxon>
        <taxon>Orobanchaceae</taxon>
        <taxon>Pedicularideae</taxon>
        <taxon>Castillejinae</taxon>
        <taxon>Castilleja</taxon>
    </lineage>
</organism>
<evidence type="ECO:0000313" key="2">
    <source>
        <dbReference type="EMBL" id="KAL3613878.1"/>
    </source>
</evidence>
<accession>A0ABD3B9M4</accession>